<organism evidence="2 3">
    <name type="scientific">Chlamydia poikilotherma</name>
    <dbReference type="NCBI Taxonomy" id="1967783"/>
    <lineage>
        <taxon>Bacteria</taxon>
        <taxon>Pseudomonadati</taxon>
        <taxon>Chlamydiota</taxon>
        <taxon>Chlamydiia</taxon>
        <taxon>Chlamydiales</taxon>
        <taxon>Chlamydiaceae</taxon>
        <taxon>Chlamydia/Chlamydophila group</taxon>
        <taxon>Chlamydia</taxon>
    </lineage>
</organism>
<evidence type="ECO:0000313" key="3">
    <source>
        <dbReference type="Proteomes" id="UP000258476"/>
    </source>
</evidence>
<dbReference type="Proteomes" id="UP000258476">
    <property type="component" value="Chromosome"/>
</dbReference>
<reference evidence="3" key="1">
    <citation type="submission" date="2017-11" db="EMBL/GenBank/DDBJ databases">
        <authorList>
            <person name="Seth-Smith MB H."/>
        </authorList>
    </citation>
    <scope>NUCLEOTIDE SEQUENCE [LARGE SCALE GENOMIC DNA]</scope>
</reference>
<accession>A0A3B0QI43</accession>
<dbReference type="KEGG" id="chla:C834K_0981"/>
<dbReference type="RefSeq" id="WP_117274688.1">
    <property type="nucleotide sequence ID" value="NZ_LS992154.1"/>
</dbReference>
<protein>
    <submittedName>
        <fullName evidence="2">Uncharacterized protein</fullName>
    </submittedName>
</protein>
<dbReference type="OrthoDB" id="18170at2"/>
<sequence>MNKKVRKTKKTTTKKTSAKHADTAPVLFTNETDKQEVAISNLENLVSSIYEDLPLAQTFSGIQDEKQLAQMMAALNGTLDSLPIESLTEGLFNNPKEDAKFAEDLGSVLHGLKNLSSTVNKHISDKQSIRKN</sequence>
<dbReference type="AlphaFoldDB" id="A0A3B0QI43"/>
<dbReference type="EMBL" id="LS992154">
    <property type="protein sequence ID" value="SYX09412.1"/>
    <property type="molecule type" value="Genomic_DNA"/>
</dbReference>
<proteinExistence type="predicted"/>
<name>A0A3B0QI43_9CHLA</name>
<gene>
    <name evidence="2" type="ORF">C834K_0981</name>
</gene>
<feature type="region of interest" description="Disordered" evidence="1">
    <location>
        <begin position="1"/>
        <end position="20"/>
    </location>
</feature>
<evidence type="ECO:0000313" key="2">
    <source>
        <dbReference type="EMBL" id="SYX09412.1"/>
    </source>
</evidence>
<keyword evidence="3" id="KW-1185">Reference proteome</keyword>
<evidence type="ECO:0000256" key="1">
    <source>
        <dbReference type="SAM" id="MobiDB-lite"/>
    </source>
</evidence>
<feature type="compositionally biased region" description="Basic residues" evidence="1">
    <location>
        <begin position="1"/>
        <end position="18"/>
    </location>
</feature>